<evidence type="ECO:0008006" key="3">
    <source>
        <dbReference type="Google" id="ProtNLM"/>
    </source>
</evidence>
<name>A0A068NUX9_FIMGI</name>
<proteinExistence type="predicted"/>
<reference evidence="1 2" key="1">
    <citation type="journal article" date="2014" name="PLoS ONE">
        <title>The first complete genome sequence of the class fimbriimonadia in the phylum armatimonadetes.</title>
        <authorList>
            <person name="Hu Z.Y."/>
            <person name="Wang Y.Z."/>
            <person name="Im W.T."/>
            <person name="Wang S.Y."/>
            <person name="Zhao G.P."/>
            <person name="Zheng H.J."/>
            <person name="Quan Z.X."/>
        </authorList>
    </citation>
    <scope>NUCLEOTIDE SEQUENCE [LARGE SCALE GENOMIC DNA]</scope>
    <source>
        <strain evidence="1">Gsoil 348</strain>
    </source>
</reference>
<dbReference type="HOGENOM" id="CLU_039933_0_0_0"/>
<dbReference type="PANTHER" id="PTHR38075:SF1">
    <property type="entry name" value="DUF4139 DOMAIN-CONTAINING PROTEIN"/>
    <property type="match status" value="1"/>
</dbReference>
<gene>
    <name evidence="1" type="ORF">OP10G_3794</name>
</gene>
<sequence length="468" mass="51594">MIAAAVMATAPSLTEVTVYNQGMGLVKETRVMKLGAGRQNVAVEDVAAMIDPSSVSVQSISSKGSFRVLEQNYQYDLISPMAILNKSVGQKVRFIRTIANQRDVLEGTLISAPTAVVGVPGGGNQQTYNGMVIRTDDGRIVLDPIGEIEVKSVPNGLISRPTLVWDLESAMAGENTVELSYITNGISWNSDYVLTLDGLGKAALQGWVTINNQCGATFENAKLKLLAGDVNRAPTAGPDVAMLKMAGPRGGGRDANFQEEGLFEYHLYTLQRPATVRNRETKQISLLESSNVTVQKRMIVDASMNFGRYYPGEGEIGTGDIKPQVRIEFENKKTNDLGIPLPRGRVRIYQRDQAGSVQLLGEDNIDHTPRDETVSLVVGRAFDVVASRKRTNFTRISDRAVQESFEIELRNRKETTETVEVIERHYGDWRVLAKNMDFAKASAEAMVFKVTLKPNEVRKVTYTVETKW</sequence>
<dbReference type="Proteomes" id="UP000027982">
    <property type="component" value="Chromosome"/>
</dbReference>
<dbReference type="RefSeq" id="WP_025228917.1">
    <property type="nucleotide sequence ID" value="NZ_CP007139.1"/>
</dbReference>
<evidence type="ECO:0000313" key="1">
    <source>
        <dbReference type="EMBL" id="AIE87162.1"/>
    </source>
</evidence>
<dbReference type="eggNOG" id="COG5316">
    <property type="taxonomic scope" value="Bacteria"/>
</dbReference>
<organism evidence="1 2">
    <name type="scientific">Fimbriimonas ginsengisoli Gsoil 348</name>
    <dbReference type="NCBI Taxonomy" id="661478"/>
    <lineage>
        <taxon>Bacteria</taxon>
        <taxon>Bacillati</taxon>
        <taxon>Armatimonadota</taxon>
        <taxon>Fimbriimonadia</taxon>
        <taxon>Fimbriimonadales</taxon>
        <taxon>Fimbriimonadaceae</taxon>
        <taxon>Fimbriimonas</taxon>
    </lineage>
</organism>
<dbReference type="EMBL" id="CP007139">
    <property type="protein sequence ID" value="AIE87162.1"/>
    <property type="molecule type" value="Genomic_DNA"/>
</dbReference>
<protein>
    <recommendedName>
        <fullName evidence="3">DUF4139 domain-containing protein</fullName>
    </recommendedName>
</protein>
<dbReference type="PANTHER" id="PTHR38075">
    <property type="entry name" value="DUF4139 DOMAIN-CONTAINING PROTEIN"/>
    <property type="match status" value="1"/>
</dbReference>
<dbReference type="STRING" id="661478.OP10G_3794"/>
<dbReference type="KEGG" id="fgi:OP10G_3794"/>
<dbReference type="AlphaFoldDB" id="A0A068NUX9"/>
<evidence type="ECO:0000313" key="2">
    <source>
        <dbReference type="Proteomes" id="UP000027982"/>
    </source>
</evidence>
<accession>A0A068NUX9</accession>
<keyword evidence="2" id="KW-1185">Reference proteome</keyword>